<dbReference type="GO" id="GO:0004197">
    <property type="term" value="F:cysteine-type endopeptidase activity"/>
    <property type="evidence" value="ECO:0007669"/>
    <property type="project" value="InterPro"/>
</dbReference>
<dbReference type="InterPro" id="IPR001309">
    <property type="entry name" value="Pept_C14_p20"/>
</dbReference>
<dbReference type="PANTHER" id="PTHR22576:SF41">
    <property type="entry name" value="CASPASE 14, APOPTOSIS-RELATED CYSTEINE PEPTIDASE"/>
    <property type="match status" value="1"/>
</dbReference>
<dbReference type="SUPFAM" id="SSF52129">
    <property type="entry name" value="Caspase-like"/>
    <property type="match status" value="1"/>
</dbReference>
<sequence>MDANNENSEGTEDNITLLYDSIRFKSGQRINRFNNVPRDVDTSTVETEKQGVQQKNVRKRKVLSRTALTYELEKFELKILLIFNHIKVINHEERRGTEEDVKSLKCTFGNFGFTVTEYVDLTEKQIKNTLKDFTSKNLSNYGCIAVAVLTHGSYDGELMAADTSYNEKMIVEYLKAGDNNTLITKPRIVIIQACRGKGDIKAVTVSGTEENDIFTDAINESESYTLPMEADILVLHSCYEGNPAHRTDKGSWFIKTLCEEIDRLAATEDLESIITVVKRRVAIDYIHEKYDSIKTEYSYNKQMPVSTSTFTRKLYLRRYKEVSEQTEVSITARDEPSPQELDVVPTQMVKTVRYVVRTIVYTTVPTL</sequence>
<dbReference type="PROSITE" id="PS50208">
    <property type="entry name" value="CASPASE_P20"/>
    <property type="match status" value="1"/>
</dbReference>
<evidence type="ECO:0000313" key="6">
    <source>
        <dbReference type="RefSeq" id="XP_026750432.2"/>
    </source>
</evidence>
<dbReference type="InterPro" id="IPR015917">
    <property type="entry name" value="Pept_C14A"/>
</dbReference>
<dbReference type="AlphaFoldDB" id="A0A6J1WIN6"/>
<evidence type="ECO:0000313" key="7">
    <source>
        <dbReference type="RefSeq" id="XP_026750433.2"/>
    </source>
</evidence>
<dbReference type="InterPro" id="IPR052039">
    <property type="entry name" value="Caspase-related_regulators"/>
</dbReference>
<evidence type="ECO:0000259" key="3">
    <source>
        <dbReference type="PROSITE" id="PS50207"/>
    </source>
</evidence>
<dbReference type="PANTHER" id="PTHR22576">
    <property type="entry name" value="MUCOSA ASSOCIATED LYMPHOID TISSUE LYMPHOMA TRANSLOCATION PROTEIN 1/PARACASPASE"/>
    <property type="match status" value="1"/>
</dbReference>
<dbReference type="RefSeq" id="XP_026750433.2">
    <property type="nucleotide sequence ID" value="XM_026894632.3"/>
</dbReference>
<dbReference type="GeneID" id="113511056"/>
<evidence type="ECO:0000256" key="2">
    <source>
        <dbReference type="RuleBase" id="RU003971"/>
    </source>
</evidence>
<dbReference type="PROSITE" id="PS50207">
    <property type="entry name" value="CASPASE_P10"/>
    <property type="match status" value="1"/>
</dbReference>
<dbReference type="Gene3D" id="3.40.50.1460">
    <property type="match status" value="1"/>
</dbReference>
<evidence type="ECO:0000313" key="5">
    <source>
        <dbReference type="Proteomes" id="UP001652740"/>
    </source>
</evidence>
<organism evidence="5 6">
    <name type="scientific">Galleria mellonella</name>
    <name type="common">Greater wax moth</name>
    <dbReference type="NCBI Taxonomy" id="7137"/>
    <lineage>
        <taxon>Eukaryota</taxon>
        <taxon>Metazoa</taxon>
        <taxon>Ecdysozoa</taxon>
        <taxon>Arthropoda</taxon>
        <taxon>Hexapoda</taxon>
        <taxon>Insecta</taxon>
        <taxon>Pterygota</taxon>
        <taxon>Neoptera</taxon>
        <taxon>Endopterygota</taxon>
        <taxon>Lepidoptera</taxon>
        <taxon>Glossata</taxon>
        <taxon>Ditrysia</taxon>
        <taxon>Pyraloidea</taxon>
        <taxon>Pyralidae</taxon>
        <taxon>Galleriinae</taxon>
        <taxon>Galleria</taxon>
    </lineage>
</organism>
<dbReference type="InterPro" id="IPR029030">
    <property type="entry name" value="Caspase-like_dom_sf"/>
</dbReference>
<gene>
    <name evidence="6 7" type="primary">LOC113511056</name>
</gene>
<keyword evidence="5" id="KW-1185">Reference proteome</keyword>
<dbReference type="InterPro" id="IPR011600">
    <property type="entry name" value="Pept_C14_caspase"/>
</dbReference>
<dbReference type="GO" id="GO:0006508">
    <property type="term" value="P:proteolysis"/>
    <property type="evidence" value="ECO:0007669"/>
    <property type="project" value="InterPro"/>
</dbReference>
<evidence type="ECO:0000256" key="1">
    <source>
        <dbReference type="ARBA" id="ARBA00010134"/>
    </source>
</evidence>
<comment type="similarity">
    <text evidence="1 2">Belongs to the peptidase C14A family.</text>
</comment>
<feature type="domain" description="Caspase family p20" evidence="4">
    <location>
        <begin position="76"/>
        <end position="198"/>
    </location>
</feature>
<dbReference type="Pfam" id="PF00656">
    <property type="entry name" value="Peptidase_C14"/>
    <property type="match status" value="1"/>
</dbReference>
<dbReference type="SMART" id="SM00115">
    <property type="entry name" value="CASc"/>
    <property type="match status" value="1"/>
</dbReference>
<reference evidence="6 7" key="1">
    <citation type="submission" date="2025-05" db="UniProtKB">
        <authorList>
            <consortium name="RefSeq"/>
        </authorList>
    </citation>
    <scope>IDENTIFICATION</scope>
    <source>
        <tissue evidence="6 7">Whole larvae</tissue>
    </source>
</reference>
<dbReference type="RefSeq" id="XP_026750432.2">
    <property type="nucleotide sequence ID" value="XM_026894631.3"/>
</dbReference>
<feature type="domain" description="Caspase family p10" evidence="3">
    <location>
        <begin position="222"/>
        <end position="318"/>
    </location>
</feature>
<dbReference type="PRINTS" id="PR00376">
    <property type="entry name" value="IL1BCENZYME"/>
</dbReference>
<accession>A0A6J1WIN6</accession>
<name>A0A6J1WIN6_GALME</name>
<proteinExistence type="inferred from homology"/>
<dbReference type="Proteomes" id="UP001652740">
    <property type="component" value="Unplaced"/>
</dbReference>
<dbReference type="InterPro" id="IPR002138">
    <property type="entry name" value="Pept_C14_p10"/>
</dbReference>
<protein>
    <submittedName>
        <fullName evidence="6 7">Caspase-1</fullName>
    </submittedName>
</protein>
<dbReference type="KEGG" id="gmw:113511056"/>
<evidence type="ECO:0000259" key="4">
    <source>
        <dbReference type="PROSITE" id="PS50208"/>
    </source>
</evidence>